<dbReference type="Pfam" id="PF00856">
    <property type="entry name" value="SET"/>
    <property type="match status" value="1"/>
</dbReference>
<dbReference type="CDD" id="cd20071">
    <property type="entry name" value="SET_SMYD"/>
    <property type="match status" value="1"/>
</dbReference>
<organism evidence="2 3">
    <name type="scientific">Panaeolus cyanescens</name>
    <dbReference type="NCBI Taxonomy" id="181874"/>
    <lineage>
        <taxon>Eukaryota</taxon>
        <taxon>Fungi</taxon>
        <taxon>Dikarya</taxon>
        <taxon>Basidiomycota</taxon>
        <taxon>Agaricomycotina</taxon>
        <taxon>Agaricomycetes</taxon>
        <taxon>Agaricomycetidae</taxon>
        <taxon>Agaricales</taxon>
        <taxon>Agaricineae</taxon>
        <taxon>Galeropsidaceae</taxon>
        <taxon>Panaeolus</taxon>
    </lineage>
</organism>
<dbReference type="InterPro" id="IPR050869">
    <property type="entry name" value="H3K4_H4K5_MeTrfase"/>
</dbReference>
<sequence length="363" mass="39725">QNSQWNSHHKKICKTCNQWQTSSSFQALSAHQKMDATLLSHMLSTFLLSPGGYLAKSGNIVSQVLSLLPFQEDPSVLSALCPIKPGPPKDLVVDLHARFGNNNFAVHSHLTTIGHGVFPAASRVFNHSCVPNAAAKYVLDSTSLPSMQVVALTDIRPGEEICIPYVDPALLETRQQIFRFSYGFQCSCTSCQFLGNIGPIPKAPTDTNKINSLATQLCDFMGIDFTSDISSPPKSLDTLPRELYPVLNETFIQTISERFSKASHEGEFQSAQSSGKTLLALYALIYPPNYPQIGMHLLEMSKSTWNHIIASGQLPASVSASLEEETRILLATASRILNVYGAEGDQEWGPLREISTLQSLLDA</sequence>
<dbReference type="InterPro" id="IPR046341">
    <property type="entry name" value="SET_dom_sf"/>
</dbReference>
<feature type="non-terminal residue" evidence="2">
    <location>
        <position position="1"/>
    </location>
</feature>
<evidence type="ECO:0000313" key="2">
    <source>
        <dbReference type="EMBL" id="PPQ69606.1"/>
    </source>
</evidence>
<feature type="domain" description="SET" evidence="1">
    <location>
        <begin position="1"/>
        <end position="166"/>
    </location>
</feature>
<dbReference type="AlphaFoldDB" id="A0A409VTT0"/>
<evidence type="ECO:0000259" key="1">
    <source>
        <dbReference type="PROSITE" id="PS50280"/>
    </source>
</evidence>
<dbReference type="Proteomes" id="UP000284842">
    <property type="component" value="Unassembled WGS sequence"/>
</dbReference>
<proteinExistence type="predicted"/>
<dbReference type="InterPro" id="IPR011990">
    <property type="entry name" value="TPR-like_helical_dom_sf"/>
</dbReference>
<dbReference type="Gene3D" id="1.25.40.10">
    <property type="entry name" value="Tetratricopeptide repeat domain"/>
    <property type="match status" value="1"/>
</dbReference>
<comment type="caution">
    <text evidence="2">The sequence shown here is derived from an EMBL/GenBank/DDBJ whole genome shotgun (WGS) entry which is preliminary data.</text>
</comment>
<dbReference type="InParanoid" id="A0A409VTT0"/>
<dbReference type="STRING" id="181874.A0A409VTT0"/>
<reference evidence="2 3" key="1">
    <citation type="journal article" date="2018" name="Evol. Lett.">
        <title>Horizontal gene cluster transfer increased hallucinogenic mushroom diversity.</title>
        <authorList>
            <person name="Reynolds H.T."/>
            <person name="Vijayakumar V."/>
            <person name="Gluck-Thaler E."/>
            <person name="Korotkin H.B."/>
            <person name="Matheny P.B."/>
            <person name="Slot J.C."/>
        </authorList>
    </citation>
    <scope>NUCLEOTIDE SEQUENCE [LARGE SCALE GENOMIC DNA]</scope>
    <source>
        <strain evidence="2 3">2629</strain>
    </source>
</reference>
<protein>
    <recommendedName>
        <fullName evidence="1">SET domain-containing protein</fullName>
    </recommendedName>
</protein>
<dbReference type="SUPFAM" id="SSF82199">
    <property type="entry name" value="SET domain"/>
    <property type="match status" value="1"/>
</dbReference>
<keyword evidence="3" id="KW-1185">Reference proteome</keyword>
<dbReference type="InterPro" id="IPR001214">
    <property type="entry name" value="SET_dom"/>
</dbReference>
<evidence type="ECO:0000313" key="3">
    <source>
        <dbReference type="Proteomes" id="UP000284842"/>
    </source>
</evidence>
<accession>A0A409VTT0</accession>
<dbReference type="Gene3D" id="2.170.270.10">
    <property type="entry name" value="SET domain"/>
    <property type="match status" value="1"/>
</dbReference>
<name>A0A409VTT0_9AGAR</name>
<dbReference type="PROSITE" id="PS50280">
    <property type="entry name" value="SET"/>
    <property type="match status" value="1"/>
</dbReference>
<gene>
    <name evidence="2" type="ORF">CVT24_001362</name>
</gene>
<dbReference type="PANTHER" id="PTHR12197">
    <property type="entry name" value="HISTONE-LYSINE N-METHYLTRANSFERASE SMYD"/>
    <property type="match status" value="1"/>
</dbReference>
<dbReference type="OrthoDB" id="5945798at2759"/>
<dbReference type="EMBL" id="NHTK01005980">
    <property type="protein sequence ID" value="PPQ69606.1"/>
    <property type="molecule type" value="Genomic_DNA"/>
</dbReference>